<evidence type="ECO:0000313" key="3">
    <source>
        <dbReference type="Proteomes" id="UP000255248"/>
    </source>
</evidence>
<gene>
    <name evidence="2" type="ORF">NCTC12121_02760</name>
</gene>
<accession>A0A376DJU8</accession>
<evidence type="ECO:0000256" key="1">
    <source>
        <dbReference type="SAM" id="MobiDB-lite"/>
    </source>
</evidence>
<proteinExistence type="predicted"/>
<protein>
    <submittedName>
        <fullName evidence="2">Uncharacterized protein</fullName>
    </submittedName>
</protein>
<organism evidence="2 3">
    <name type="scientific">Edwardsiella hoshinae</name>
    <dbReference type="NCBI Taxonomy" id="93378"/>
    <lineage>
        <taxon>Bacteria</taxon>
        <taxon>Pseudomonadati</taxon>
        <taxon>Pseudomonadota</taxon>
        <taxon>Gammaproteobacteria</taxon>
        <taxon>Enterobacterales</taxon>
        <taxon>Hafniaceae</taxon>
        <taxon>Edwardsiella</taxon>
    </lineage>
</organism>
<sequence length="54" mass="6051">MQLAVEMMLEREGLSAAEFRDQALACGRRGVTSLWHEGRHERAHGTQPEDTDGI</sequence>
<evidence type="ECO:0000313" key="2">
    <source>
        <dbReference type="EMBL" id="STC90768.1"/>
    </source>
</evidence>
<reference evidence="2 3" key="1">
    <citation type="submission" date="2018-06" db="EMBL/GenBank/DDBJ databases">
        <authorList>
            <consortium name="Pathogen Informatics"/>
            <person name="Doyle S."/>
        </authorList>
    </citation>
    <scope>NUCLEOTIDE SEQUENCE [LARGE SCALE GENOMIC DNA]</scope>
    <source>
        <strain evidence="2 3">NCTC12121</strain>
    </source>
</reference>
<feature type="region of interest" description="Disordered" evidence="1">
    <location>
        <begin position="35"/>
        <end position="54"/>
    </location>
</feature>
<dbReference type="Proteomes" id="UP000255248">
    <property type="component" value="Unassembled WGS sequence"/>
</dbReference>
<dbReference type="EMBL" id="UFXZ01000001">
    <property type="protein sequence ID" value="STC90768.1"/>
    <property type="molecule type" value="Genomic_DNA"/>
</dbReference>
<name>A0A376DJU8_9GAMM</name>
<dbReference type="AlphaFoldDB" id="A0A376DJU8"/>